<accession>A0A6N9YFK8</accession>
<organism evidence="1 2">
    <name type="scientific">Phytoactinopolyspora alkaliphila</name>
    <dbReference type="NCBI Taxonomy" id="1783498"/>
    <lineage>
        <taxon>Bacteria</taxon>
        <taxon>Bacillati</taxon>
        <taxon>Actinomycetota</taxon>
        <taxon>Actinomycetes</taxon>
        <taxon>Jiangellales</taxon>
        <taxon>Jiangellaceae</taxon>
        <taxon>Phytoactinopolyspora</taxon>
    </lineage>
</organism>
<protein>
    <submittedName>
        <fullName evidence="1">DUF4280 domain-containing protein</fullName>
    </submittedName>
</protein>
<dbReference type="InterPro" id="IPR025460">
    <property type="entry name" value="DUF4280"/>
</dbReference>
<dbReference type="Pfam" id="PF14107">
    <property type="entry name" value="DUF4280"/>
    <property type="match status" value="1"/>
</dbReference>
<evidence type="ECO:0000313" key="1">
    <source>
        <dbReference type="EMBL" id="NED93720.1"/>
    </source>
</evidence>
<name>A0A6N9YFK8_9ACTN</name>
<proteinExistence type="predicted"/>
<dbReference type="AlphaFoldDB" id="A0A6N9YFK8"/>
<reference evidence="1 2" key="1">
    <citation type="submission" date="2020-02" db="EMBL/GenBank/DDBJ databases">
        <authorList>
            <person name="Li X.-J."/>
            <person name="Feng X.-M."/>
        </authorList>
    </citation>
    <scope>NUCLEOTIDE SEQUENCE [LARGE SCALE GENOMIC DNA]</scope>
    <source>
        <strain evidence="1 2">CGMCC 4.7225</strain>
    </source>
</reference>
<keyword evidence="2" id="KW-1185">Reference proteome</keyword>
<dbReference type="Proteomes" id="UP000469185">
    <property type="component" value="Unassembled WGS sequence"/>
</dbReference>
<dbReference type="EMBL" id="JAAGOB010000001">
    <property type="protein sequence ID" value="NED93720.1"/>
    <property type="molecule type" value="Genomic_DNA"/>
</dbReference>
<evidence type="ECO:0000313" key="2">
    <source>
        <dbReference type="Proteomes" id="UP000469185"/>
    </source>
</evidence>
<gene>
    <name evidence="1" type="ORF">G1H11_00135</name>
</gene>
<dbReference type="RefSeq" id="WP_163814934.1">
    <property type="nucleotide sequence ID" value="NZ_JAAGOB010000001.1"/>
</dbReference>
<sequence>MAIPLVVDSATLLCSFGTAPSALGVLPVRRTLAGGRPVACLTDAVPVLNIRPFGMCTSLANPAVASATAAALGVLTPQPCVPATSAWAPGAPATLIGGTPAVTVSSTCACAYGGMVTVLQPGNGTVLGA</sequence>
<comment type="caution">
    <text evidence="1">The sequence shown here is derived from an EMBL/GenBank/DDBJ whole genome shotgun (WGS) entry which is preliminary data.</text>
</comment>